<dbReference type="RefSeq" id="WP_072725902.1">
    <property type="nucleotide sequence ID" value="NZ_FQXH01000024.1"/>
</dbReference>
<organism evidence="1 2">
    <name type="scientific">Tepidibacter thalassicus DSM 15285</name>
    <dbReference type="NCBI Taxonomy" id="1123350"/>
    <lineage>
        <taxon>Bacteria</taxon>
        <taxon>Bacillati</taxon>
        <taxon>Bacillota</taxon>
        <taxon>Clostridia</taxon>
        <taxon>Peptostreptococcales</taxon>
        <taxon>Peptostreptococcaceae</taxon>
        <taxon>Tepidibacter</taxon>
    </lineage>
</organism>
<keyword evidence="2" id="KW-1185">Reference proteome</keyword>
<gene>
    <name evidence="1" type="ORF">SAMN02744040_01920</name>
</gene>
<sequence length="65" mass="7448">MDWFSVRKIIAIILTCVFSYLSIVGKVDIDKFIPIFSMVIGYYFGKSTALDIPKNIEKNIKNESI</sequence>
<protein>
    <submittedName>
        <fullName evidence="1">Uncharacterized protein</fullName>
    </submittedName>
</protein>
<dbReference type="STRING" id="1123350.SAMN02744040_01920"/>
<name>A0A1M5SUS5_9FIRM</name>
<dbReference type="EMBL" id="FQXH01000024">
    <property type="protein sequence ID" value="SHH42237.1"/>
    <property type="molecule type" value="Genomic_DNA"/>
</dbReference>
<proteinExistence type="predicted"/>
<dbReference type="OrthoDB" id="1758082at2"/>
<accession>A0A1M5SUS5</accession>
<dbReference type="AlphaFoldDB" id="A0A1M5SUS5"/>
<reference evidence="2" key="1">
    <citation type="submission" date="2016-11" db="EMBL/GenBank/DDBJ databases">
        <authorList>
            <person name="Varghese N."/>
            <person name="Submissions S."/>
        </authorList>
    </citation>
    <scope>NUCLEOTIDE SEQUENCE [LARGE SCALE GENOMIC DNA]</scope>
    <source>
        <strain evidence="2">DSM 15285</strain>
    </source>
</reference>
<evidence type="ECO:0000313" key="2">
    <source>
        <dbReference type="Proteomes" id="UP000242520"/>
    </source>
</evidence>
<evidence type="ECO:0000313" key="1">
    <source>
        <dbReference type="EMBL" id="SHH42237.1"/>
    </source>
</evidence>
<dbReference type="Proteomes" id="UP000242520">
    <property type="component" value="Unassembled WGS sequence"/>
</dbReference>